<dbReference type="RefSeq" id="WP_379740783.1">
    <property type="nucleotide sequence ID" value="NZ_JBHSVN010000001.1"/>
</dbReference>
<sequence>MSDHIDREEAESILQSAPFHQFLGVTFAEYEEGHVVIECPFREEFLVNEDKEIVHGGVLSSLVDIAGHYAVLSSVDARVPTIDLRTDYLRPGRRGPFTVEAEVDRVGRNVAVADAEVRQEQRGETKSVTLGRGSYGVSHVE</sequence>
<gene>
    <name evidence="4" type="ORF">ACFQE9_04190</name>
</gene>
<dbReference type="Gene3D" id="3.10.129.10">
    <property type="entry name" value="Hotdog Thioesterase"/>
    <property type="match status" value="1"/>
</dbReference>
<evidence type="ECO:0000256" key="2">
    <source>
        <dbReference type="SAM" id="MobiDB-lite"/>
    </source>
</evidence>
<proteinExistence type="predicted"/>
<evidence type="ECO:0000313" key="5">
    <source>
        <dbReference type="Proteomes" id="UP001596296"/>
    </source>
</evidence>
<dbReference type="InterPro" id="IPR003736">
    <property type="entry name" value="PAAI_dom"/>
</dbReference>
<dbReference type="NCBIfam" id="TIGR00369">
    <property type="entry name" value="unchar_dom_1"/>
    <property type="match status" value="1"/>
</dbReference>
<dbReference type="EMBL" id="JBHSXL010000003">
    <property type="protein sequence ID" value="MFC6891817.1"/>
    <property type="molecule type" value="Genomic_DNA"/>
</dbReference>
<protein>
    <submittedName>
        <fullName evidence="4">PaaI family thioesterase</fullName>
        <ecNumber evidence="4">3.1.2.-</ecNumber>
    </submittedName>
</protein>
<dbReference type="Pfam" id="PF03061">
    <property type="entry name" value="4HBT"/>
    <property type="match status" value="1"/>
</dbReference>
<dbReference type="PANTHER" id="PTHR43240">
    <property type="entry name" value="1,4-DIHYDROXY-2-NAPHTHOYL-COA THIOESTERASE 1"/>
    <property type="match status" value="1"/>
</dbReference>
<accession>A0ABD5UUK5</accession>
<feature type="region of interest" description="Disordered" evidence="2">
    <location>
        <begin position="122"/>
        <end position="141"/>
    </location>
</feature>
<evidence type="ECO:0000256" key="1">
    <source>
        <dbReference type="ARBA" id="ARBA00022801"/>
    </source>
</evidence>
<dbReference type="CDD" id="cd03443">
    <property type="entry name" value="PaaI_thioesterase"/>
    <property type="match status" value="1"/>
</dbReference>
<dbReference type="GO" id="GO:0016787">
    <property type="term" value="F:hydrolase activity"/>
    <property type="evidence" value="ECO:0007669"/>
    <property type="project" value="UniProtKB-KW"/>
</dbReference>
<dbReference type="PANTHER" id="PTHR43240:SF20">
    <property type="entry name" value="MEDIUM_LONG-CHAIN ACYL-COA THIOESTERASE YIGI"/>
    <property type="match status" value="1"/>
</dbReference>
<evidence type="ECO:0000259" key="3">
    <source>
        <dbReference type="Pfam" id="PF03061"/>
    </source>
</evidence>
<dbReference type="EC" id="3.1.2.-" evidence="4"/>
<keyword evidence="5" id="KW-1185">Reference proteome</keyword>
<organism evidence="4 5">
    <name type="scientific">Halopenitus salinus</name>
    <dbReference type="NCBI Taxonomy" id="1198295"/>
    <lineage>
        <taxon>Archaea</taxon>
        <taxon>Methanobacteriati</taxon>
        <taxon>Methanobacteriota</taxon>
        <taxon>Stenosarchaea group</taxon>
        <taxon>Halobacteria</taxon>
        <taxon>Halobacteriales</taxon>
        <taxon>Haloferacaceae</taxon>
        <taxon>Halopenitus</taxon>
    </lineage>
</organism>
<reference evidence="4 5" key="1">
    <citation type="journal article" date="2019" name="Int. J. Syst. Evol. Microbiol.">
        <title>The Global Catalogue of Microorganisms (GCM) 10K type strain sequencing project: providing services to taxonomists for standard genome sequencing and annotation.</title>
        <authorList>
            <consortium name="The Broad Institute Genomics Platform"/>
            <consortium name="The Broad Institute Genome Sequencing Center for Infectious Disease"/>
            <person name="Wu L."/>
            <person name="Ma J."/>
        </authorList>
    </citation>
    <scope>NUCLEOTIDE SEQUENCE [LARGE SCALE GENOMIC DNA]</scope>
    <source>
        <strain evidence="4 5">SKJ47</strain>
    </source>
</reference>
<feature type="domain" description="Thioesterase" evidence="3">
    <location>
        <begin position="53"/>
        <end position="124"/>
    </location>
</feature>
<keyword evidence="1 4" id="KW-0378">Hydrolase</keyword>
<dbReference type="Proteomes" id="UP001596296">
    <property type="component" value="Unassembled WGS sequence"/>
</dbReference>
<evidence type="ECO:0000313" key="4">
    <source>
        <dbReference type="EMBL" id="MFC6891817.1"/>
    </source>
</evidence>
<dbReference type="AlphaFoldDB" id="A0ABD5UUK5"/>
<name>A0ABD5UUK5_9EURY</name>
<dbReference type="InterPro" id="IPR029069">
    <property type="entry name" value="HotDog_dom_sf"/>
</dbReference>
<comment type="caution">
    <text evidence="4">The sequence shown here is derived from an EMBL/GenBank/DDBJ whole genome shotgun (WGS) entry which is preliminary data.</text>
</comment>
<dbReference type="InterPro" id="IPR006683">
    <property type="entry name" value="Thioestr_dom"/>
</dbReference>
<dbReference type="SUPFAM" id="SSF54637">
    <property type="entry name" value="Thioesterase/thiol ester dehydrase-isomerase"/>
    <property type="match status" value="1"/>
</dbReference>